<dbReference type="InterPro" id="IPR016181">
    <property type="entry name" value="Acyl_CoA_acyltransferase"/>
</dbReference>
<dbReference type="InterPro" id="IPR000182">
    <property type="entry name" value="GNAT_dom"/>
</dbReference>
<organism evidence="2 3">
    <name type="scientific">Diaminobutyricimonas aerilata</name>
    <dbReference type="NCBI Taxonomy" id="1162967"/>
    <lineage>
        <taxon>Bacteria</taxon>
        <taxon>Bacillati</taxon>
        <taxon>Actinomycetota</taxon>
        <taxon>Actinomycetes</taxon>
        <taxon>Micrococcales</taxon>
        <taxon>Microbacteriaceae</taxon>
        <taxon>Diaminobutyricimonas</taxon>
    </lineage>
</organism>
<protein>
    <submittedName>
        <fullName evidence="2">ElaA protein</fullName>
    </submittedName>
</protein>
<feature type="domain" description="N-acetyltransferase" evidence="1">
    <location>
        <begin position="1"/>
        <end position="146"/>
    </location>
</feature>
<name>A0A2M9CM94_9MICO</name>
<dbReference type="EMBL" id="PGFF01000001">
    <property type="protein sequence ID" value="PJJ73021.1"/>
    <property type="molecule type" value="Genomic_DNA"/>
</dbReference>
<reference evidence="2 3" key="1">
    <citation type="submission" date="2017-11" db="EMBL/GenBank/DDBJ databases">
        <title>Genomic Encyclopedia of Archaeal and Bacterial Type Strains, Phase II (KMG-II): From Individual Species to Whole Genera.</title>
        <authorList>
            <person name="Goeker M."/>
        </authorList>
    </citation>
    <scope>NUCLEOTIDE SEQUENCE [LARGE SCALE GENOMIC DNA]</scope>
    <source>
        <strain evidence="2 3">DSM 27393</strain>
    </source>
</reference>
<comment type="caution">
    <text evidence="2">The sequence shown here is derived from an EMBL/GenBank/DDBJ whole genome shotgun (WGS) entry which is preliminary data.</text>
</comment>
<evidence type="ECO:0000313" key="3">
    <source>
        <dbReference type="Proteomes" id="UP000228758"/>
    </source>
</evidence>
<evidence type="ECO:0000313" key="2">
    <source>
        <dbReference type="EMBL" id="PJJ73021.1"/>
    </source>
</evidence>
<dbReference type="Gene3D" id="3.40.630.30">
    <property type="match status" value="1"/>
</dbReference>
<keyword evidence="3" id="KW-1185">Reference proteome</keyword>
<sequence>MVRPWSELTTRELYSILKLRTDVFLVEQRVDETELDFRDLEPATQHVWIADDQGAAAYLRVLVDPVPEHRDAHLVVGRVVVRADRRGEGLARDLLDEVIRRHGRLAMMLHAQVAVRGVYERFGFAAFGEAYDEAGIQHISMYRPADSTLPR</sequence>
<dbReference type="PROSITE" id="PS51186">
    <property type="entry name" value="GNAT"/>
    <property type="match status" value="1"/>
</dbReference>
<dbReference type="SUPFAM" id="SSF55729">
    <property type="entry name" value="Acyl-CoA N-acyltransferases (Nat)"/>
    <property type="match status" value="1"/>
</dbReference>
<dbReference type="GO" id="GO:0016747">
    <property type="term" value="F:acyltransferase activity, transferring groups other than amino-acyl groups"/>
    <property type="evidence" value="ECO:0007669"/>
    <property type="project" value="InterPro"/>
</dbReference>
<dbReference type="OrthoDB" id="9796171at2"/>
<dbReference type="Pfam" id="PF13673">
    <property type="entry name" value="Acetyltransf_10"/>
    <property type="match status" value="1"/>
</dbReference>
<accession>A0A2M9CM94</accession>
<gene>
    <name evidence="2" type="ORF">CLV46_2601</name>
</gene>
<dbReference type="Proteomes" id="UP000228758">
    <property type="component" value="Unassembled WGS sequence"/>
</dbReference>
<dbReference type="AlphaFoldDB" id="A0A2M9CM94"/>
<dbReference type="CDD" id="cd04301">
    <property type="entry name" value="NAT_SF"/>
    <property type="match status" value="1"/>
</dbReference>
<evidence type="ECO:0000259" key="1">
    <source>
        <dbReference type="PROSITE" id="PS51186"/>
    </source>
</evidence>
<proteinExistence type="predicted"/>